<comment type="caution">
    <text evidence="1">The sequence shown here is derived from an EMBL/GenBank/DDBJ whole genome shotgun (WGS) entry which is preliminary data.</text>
</comment>
<dbReference type="EMBL" id="JBJURJ010000028">
    <property type="protein sequence ID" value="MFM9332298.1"/>
    <property type="molecule type" value="Genomic_DNA"/>
</dbReference>
<organism evidence="1 2">
    <name type="scientific">Paenibacillus mesotrionivorans</name>
    <dbReference type="NCBI Taxonomy" id="3160968"/>
    <lineage>
        <taxon>Bacteria</taxon>
        <taxon>Bacillati</taxon>
        <taxon>Bacillota</taxon>
        <taxon>Bacilli</taxon>
        <taxon>Bacillales</taxon>
        <taxon>Paenibacillaceae</taxon>
        <taxon>Paenibacillus</taxon>
    </lineage>
</organism>
<gene>
    <name evidence="1" type="ORF">ACI1P1_28785</name>
</gene>
<dbReference type="Proteomes" id="UP001631969">
    <property type="component" value="Unassembled WGS sequence"/>
</dbReference>
<proteinExistence type="predicted"/>
<keyword evidence="1" id="KW-0808">Transferase</keyword>
<protein>
    <submittedName>
        <fullName evidence="1">PLP-dependent aminotransferase family protein</fullName>
    </submittedName>
</protein>
<sequence>MDITPKLDLTSGEALYMQLYRSIREDMLQGRIPAGARLPSIRSLCRRLCLSRTPVALAYDQLQAEGYVISKPRSGLFAAELPSMGISGSTMEAQSPVPPKNAEAADDFGTPPLVDFSYTAVDLKAFPAVRWRRFLNRSLQAEANPILLYGNLQGEQRLREQLASYLHQTRGVRCQPEQIVVGAGTYHSLDLVLQLLEGEVDILASEESVNTGIKALFRRFGYSGRSLVPLPLEPDGVSLSSLAASPAQAVYLTPSHQFPYGMILSAAKRLQLLQWAESCNGYLIENDYDGEFRYGGAPVPSLQGMDRSGRVIYVGTFSRALTPSFRLSYLVLPWELVKRFKQGGHSYDQLASPLFQETLRLFMENGELERHMRRMRVVYEHKHTVLMRELHNSFGDRLQVIGAGSGLHVLVKLSSGGEEADMIRKAARCGITVYPVSAYALTVHKKAEGSVLLGFGGLDTEAIHTGVRLLAQAWLP</sequence>
<keyword evidence="1" id="KW-0032">Aminotransferase</keyword>
<name>A0ACC7P5Q4_9BACL</name>
<evidence type="ECO:0000313" key="1">
    <source>
        <dbReference type="EMBL" id="MFM9332298.1"/>
    </source>
</evidence>
<evidence type="ECO:0000313" key="2">
    <source>
        <dbReference type="Proteomes" id="UP001631969"/>
    </source>
</evidence>
<accession>A0ACC7P5Q4</accession>
<keyword evidence="2" id="KW-1185">Reference proteome</keyword>
<reference evidence="1" key="1">
    <citation type="submission" date="2024-12" db="EMBL/GenBank/DDBJ databases">
        <authorList>
            <person name="Wu N."/>
        </authorList>
    </citation>
    <scope>NUCLEOTIDE SEQUENCE</scope>
    <source>
        <strain evidence="1">P15</strain>
    </source>
</reference>